<accession>A0ABQ6TQ33</accession>
<dbReference type="Gene3D" id="1.10.760.10">
    <property type="entry name" value="Cytochrome c-like domain"/>
    <property type="match status" value="1"/>
</dbReference>
<feature type="compositionally biased region" description="Basic and acidic residues" evidence="7">
    <location>
        <begin position="18"/>
        <end position="27"/>
    </location>
</feature>
<evidence type="ECO:0000256" key="1">
    <source>
        <dbReference type="ARBA" id="ARBA00010062"/>
    </source>
</evidence>
<feature type="region of interest" description="Disordered" evidence="7">
    <location>
        <begin position="1"/>
        <end position="29"/>
    </location>
</feature>
<dbReference type="InterPro" id="IPR009056">
    <property type="entry name" value="Cyt_c-like_dom"/>
</dbReference>
<keyword evidence="4" id="KW-0732">Signal</keyword>
<dbReference type="Gene3D" id="3.40.50.2300">
    <property type="match status" value="2"/>
</dbReference>
<evidence type="ECO:0000259" key="8">
    <source>
        <dbReference type="PROSITE" id="PS51007"/>
    </source>
</evidence>
<gene>
    <name evidence="9" type="ORF">F6V30_09790</name>
</gene>
<dbReference type="InterPro" id="IPR028081">
    <property type="entry name" value="Leu-bd"/>
</dbReference>
<keyword evidence="5 6" id="KW-0408">Iron</keyword>
<evidence type="ECO:0000313" key="10">
    <source>
        <dbReference type="Proteomes" id="UP000798046"/>
    </source>
</evidence>
<evidence type="ECO:0000256" key="3">
    <source>
        <dbReference type="ARBA" id="ARBA00022723"/>
    </source>
</evidence>
<keyword evidence="2 6" id="KW-0349">Heme</keyword>
<sequence>MSGHGYEQVPKHTSHGTRSGDSDHMENPMKQGHARCLTVVAAFLAVLSLLFRPARSFAAPPASSPSFQEAFRQGERIYREGVLPSGKPLPATLKDGAAIPGTTYACVSCHLRSGLGSTDNGVVTPSINGAKLFKPFQAYSTPTNKAVPLPPSQVIEQTLKSHRSAQRRPVYTDATLAAAVRNGVDSAGRVLSDVMPRYILSDADMKSLIFYLRSLSSEYSPGVTDTTVHFATIVADDVGPGERNAMLAPLENFIRNKNQTNYRDPRQVGLMSRSAGYRSRIMADIEFMLRGIGIKKLALSRWVLKGPPGTWRDQLAEYYRKEPVFAILGGITTGEWQPVHQFCEENRIPCIFPITDYPVISPTDWYTLYLSKGYYLEGEGAARFLAAREELKGRPVIQVVRDTPEGRALSQGFLESWRDFEQKPPVTVTLKQGEALTGEFLQQEQARENPAAIILWDGPESLKALAAAADGKDRPAMVLASSTYLGSGLFSLDEKARGFTYLTYPYGMSRSPQDKVNTSPTMGVKKFNPEANAVATTRISQQSYILTLVLDTALWEMKGNYYRDNLLDAIGTIMDLDVPLYERLSFGPGQRYVSRECYIVRLSKSGLVKNSWGSGWTTR</sequence>
<feature type="domain" description="Cytochrome c" evidence="8">
    <location>
        <begin position="69"/>
        <end position="216"/>
    </location>
</feature>
<dbReference type="PROSITE" id="PS51007">
    <property type="entry name" value="CYTC"/>
    <property type="match status" value="1"/>
</dbReference>
<evidence type="ECO:0000256" key="7">
    <source>
        <dbReference type="SAM" id="MobiDB-lite"/>
    </source>
</evidence>
<dbReference type="InterPro" id="IPR036909">
    <property type="entry name" value="Cyt_c-like_dom_sf"/>
</dbReference>
<evidence type="ECO:0000313" key="9">
    <source>
        <dbReference type="EMBL" id="KAB0670430.1"/>
    </source>
</evidence>
<dbReference type="EMBL" id="VZRA01000002">
    <property type="protein sequence ID" value="KAB0670430.1"/>
    <property type="molecule type" value="Genomic_DNA"/>
</dbReference>
<comment type="caution">
    <text evidence="9">The sequence shown here is derived from an EMBL/GenBank/DDBJ whole genome shotgun (WGS) entry which is preliminary data.</text>
</comment>
<comment type="similarity">
    <text evidence="1">Belongs to the leucine-binding protein family.</text>
</comment>
<keyword evidence="10" id="KW-1185">Reference proteome</keyword>
<evidence type="ECO:0000256" key="2">
    <source>
        <dbReference type="ARBA" id="ARBA00022617"/>
    </source>
</evidence>
<dbReference type="Pfam" id="PF13458">
    <property type="entry name" value="Peripla_BP_6"/>
    <property type="match status" value="1"/>
</dbReference>
<evidence type="ECO:0000256" key="5">
    <source>
        <dbReference type="ARBA" id="ARBA00023004"/>
    </source>
</evidence>
<evidence type="ECO:0000256" key="6">
    <source>
        <dbReference type="PROSITE-ProRule" id="PRU00433"/>
    </source>
</evidence>
<dbReference type="Proteomes" id="UP000798046">
    <property type="component" value="Unassembled WGS sequence"/>
</dbReference>
<reference evidence="9 10" key="1">
    <citation type="journal article" date="2020" name="Microorganisms">
        <title>Description of Three Novel Members in the Family Geobacteraceae, Oryzomonas japonicum gen. nov., sp. nov., Oryzomonas sagensis sp. nov., and Oryzomonas ruber sp. nov.</title>
        <authorList>
            <person name="Xu Z."/>
            <person name="Masuda Y."/>
            <person name="Hayakawa C."/>
            <person name="Ushijima N."/>
            <person name="Kawano K."/>
            <person name="Shiratori Y."/>
            <person name="Senoo K."/>
            <person name="Itoh H."/>
        </authorList>
    </citation>
    <scope>NUCLEOTIDE SEQUENCE [LARGE SCALE GENOMIC DNA]</scope>
    <source>
        <strain evidence="9 10">Red100</strain>
    </source>
</reference>
<keyword evidence="3 6" id="KW-0479">Metal-binding</keyword>
<name>A0ABQ6TQ33_9BACT</name>
<dbReference type="SUPFAM" id="SSF46626">
    <property type="entry name" value="Cytochrome c"/>
    <property type="match status" value="1"/>
</dbReference>
<organism evidence="9 10">
    <name type="scientific">Oryzomonas sagensis</name>
    <dbReference type="NCBI Taxonomy" id="2603857"/>
    <lineage>
        <taxon>Bacteria</taxon>
        <taxon>Pseudomonadati</taxon>
        <taxon>Thermodesulfobacteriota</taxon>
        <taxon>Desulfuromonadia</taxon>
        <taxon>Geobacterales</taxon>
        <taxon>Geobacteraceae</taxon>
        <taxon>Oryzomonas</taxon>
    </lineage>
</organism>
<proteinExistence type="inferred from homology"/>
<protein>
    <submittedName>
        <fullName evidence="9">Amino acid ABC transporter substrate-binding protein</fullName>
    </submittedName>
</protein>
<evidence type="ECO:0000256" key="4">
    <source>
        <dbReference type="ARBA" id="ARBA00022729"/>
    </source>
</evidence>
<dbReference type="InterPro" id="IPR028082">
    <property type="entry name" value="Peripla_BP_I"/>
</dbReference>
<dbReference type="SUPFAM" id="SSF53822">
    <property type="entry name" value="Periplasmic binding protein-like I"/>
    <property type="match status" value="1"/>
</dbReference>